<accession>A0A9W5T7V2</accession>
<gene>
    <name evidence="1" type="ORF">BaOVIS_003430</name>
</gene>
<protein>
    <submittedName>
        <fullName evidence="1">Uncharacterized protein</fullName>
    </submittedName>
</protein>
<dbReference type="AlphaFoldDB" id="A0A9W5T7V2"/>
<evidence type="ECO:0000313" key="2">
    <source>
        <dbReference type="Proteomes" id="UP001057455"/>
    </source>
</evidence>
<dbReference type="EMBL" id="BLIY01000003">
    <property type="protein sequence ID" value="GFE52939.1"/>
    <property type="molecule type" value="Genomic_DNA"/>
</dbReference>
<sequence>MRVEDVGPIHSDCGNGKQRYMCISTPLTPHGYPLCAILDPSHYTDPSSACWSGCLEHKCPEGMTAKNNHRTNFEPQTNTVAFPEECYASDVDEADAEFVRDTFGCSNDSGFFESSEALNVSVELCSKEDLETTADVSDDAALSTKRSVETEQANFRGYVARCDECRNVVATVDDQGTYSFRRVIASPP</sequence>
<dbReference type="Proteomes" id="UP001057455">
    <property type="component" value="Unassembled WGS sequence"/>
</dbReference>
<dbReference type="OrthoDB" id="122464at2759"/>
<name>A0A9W5T7V2_BABOV</name>
<evidence type="ECO:0000313" key="1">
    <source>
        <dbReference type="EMBL" id="GFE52939.1"/>
    </source>
</evidence>
<organism evidence="1 2">
    <name type="scientific">Babesia ovis</name>
    <dbReference type="NCBI Taxonomy" id="5869"/>
    <lineage>
        <taxon>Eukaryota</taxon>
        <taxon>Sar</taxon>
        <taxon>Alveolata</taxon>
        <taxon>Apicomplexa</taxon>
        <taxon>Aconoidasida</taxon>
        <taxon>Piroplasmida</taxon>
        <taxon>Babesiidae</taxon>
        <taxon>Babesia</taxon>
    </lineage>
</organism>
<reference evidence="1" key="1">
    <citation type="submission" date="2019-12" db="EMBL/GenBank/DDBJ databases">
        <title>Genome sequence of Babesia ovis.</title>
        <authorList>
            <person name="Yamagishi J."/>
            <person name="Sevinc F."/>
            <person name="Xuan X."/>
        </authorList>
    </citation>
    <scope>NUCLEOTIDE SEQUENCE</scope>
    <source>
        <strain evidence="1">Selcuk</strain>
    </source>
</reference>
<proteinExistence type="predicted"/>
<keyword evidence="2" id="KW-1185">Reference proteome</keyword>
<comment type="caution">
    <text evidence="1">The sequence shown here is derived from an EMBL/GenBank/DDBJ whole genome shotgun (WGS) entry which is preliminary data.</text>
</comment>